<dbReference type="FunCoup" id="A0A2R6QKH5">
    <property type="interactions" value="4781"/>
</dbReference>
<evidence type="ECO:0000256" key="2">
    <source>
        <dbReference type="ARBA" id="ARBA00006835"/>
    </source>
</evidence>
<evidence type="ECO:0000313" key="21">
    <source>
        <dbReference type="EMBL" id="PSS09913.1"/>
    </source>
</evidence>
<dbReference type="GO" id="GO:0003899">
    <property type="term" value="F:DNA-directed RNA polymerase activity"/>
    <property type="evidence" value="ECO:0007669"/>
    <property type="project" value="UniProtKB-EC"/>
</dbReference>
<dbReference type="FunFam" id="2.40.270.10:FF:000006">
    <property type="entry name" value="DNA-directed RNA polymerase subunit beta"/>
    <property type="match status" value="1"/>
</dbReference>
<dbReference type="InterPro" id="IPR007641">
    <property type="entry name" value="RNA_pol_Rpb2_7"/>
</dbReference>
<feature type="domain" description="RNA polymerase Rpb2" evidence="16">
    <location>
        <begin position="1148"/>
        <end position="1256"/>
    </location>
</feature>
<dbReference type="AlphaFoldDB" id="A0A2R6QKH5"/>
<dbReference type="FunFam" id="3.90.1100.10:FF:000028">
    <property type="entry name" value="DNA-directed RNA polymerase subunit beta"/>
    <property type="match status" value="1"/>
</dbReference>
<proteinExistence type="inferred from homology"/>
<dbReference type="OMA" id="FFGVVHY"/>
<dbReference type="Pfam" id="PF04560">
    <property type="entry name" value="RNA_pol_Rpb2_7"/>
    <property type="match status" value="1"/>
</dbReference>
<evidence type="ECO:0000259" key="18">
    <source>
        <dbReference type="Pfam" id="PF04563"/>
    </source>
</evidence>
<evidence type="ECO:0000256" key="9">
    <source>
        <dbReference type="ARBA" id="ARBA00023163"/>
    </source>
</evidence>
<keyword evidence="8" id="KW-0862">Zinc</keyword>
<evidence type="ECO:0000259" key="19">
    <source>
        <dbReference type="Pfam" id="PF04565"/>
    </source>
</evidence>
<dbReference type="InterPro" id="IPR037033">
    <property type="entry name" value="DNA-dir_RNAP_su2_hyb_sf"/>
</dbReference>
<dbReference type="GO" id="GO:0008270">
    <property type="term" value="F:zinc ion binding"/>
    <property type="evidence" value="ECO:0007669"/>
    <property type="project" value="UniProtKB-KW"/>
</dbReference>
<keyword evidence="10" id="KW-0539">Nucleus</keyword>
<dbReference type="Gene3D" id="2.40.50.150">
    <property type="match status" value="1"/>
</dbReference>
<accession>A0A2R6QKH5</accession>
<keyword evidence="9 13" id="KW-0804">Transcription</keyword>
<dbReference type="Gene3D" id="3.90.1070.20">
    <property type="match status" value="2"/>
</dbReference>
<dbReference type="InterPro" id="IPR014724">
    <property type="entry name" value="RNA_pol_RPB2_OB-fold"/>
</dbReference>
<keyword evidence="22" id="KW-1185">Reference proteome</keyword>
<evidence type="ECO:0000256" key="11">
    <source>
        <dbReference type="ARBA" id="ARBA00048552"/>
    </source>
</evidence>
<keyword evidence="3 13" id="KW-0240">DNA-directed RNA polymerase</keyword>
<evidence type="ECO:0000256" key="13">
    <source>
        <dbReference type="RuleBase" id="RU363031"/>
    </source>
</evidence>
<feature type="region of interest" description="Disordered" evidence="14">
    <location>
        <begin position="1"/>
        <end position="20"/>
    </location>
</feature>
<evidence type="ECO:0000259" key="17">
    <source>
        <dbReference type="Pfam" id="PF04561"/>
    </source>
</evidence>
<evidence type="ECO:0000256" key="12">
    <source>
        <dbReference type="RuleBase" id="RU000434"/>
    </source>
</evidence>
<dbReference type="GO" id="GO:0000428">
    <property type="term" value="C:DNA-directed RNA polymerase complex"/>
    <property type="evidence" value="ECO:0007669"/>
    <property type="project" value="UniProtKB-KW"/>
</dbReference>
<dbReference type="GO" id="GO:0003677">
    <property type="term" value="F:DNA binding"/>
    <property type="evidence" value="ECO:0007669"/>
    <property type="project" value="InterPro"/>
</dbReference>
<dbReference type="InterPro" id="IPR007642">
    <property type="entry name" value="RNA_pol_Rpb2_2"/>
</dbReference>
<evidence type="ECO:0000256" key="14">
    <source>
        <dbReference type="SAM" id="MobiDB-lite"/>
    </source>
</evidence>
<keyword evidence="4 13" id="KW-0808">Transferase</keyword>
<feature type="domain" description="DNA-directed RNA polymerase subunit 2 hybrid-binding" evidence="15">
    <location>
        <begin position="776"/>
        <end position="1146"/>
    </location>
</feature>
<comment type="similarity">
    <text evidence="2 12">Belongs to the RNA polymerase beta chain family.</text>
</comment>
<keyword evidence="7" id="KW-0863">Zinc-finger</keyword>
<evidence type="ECO:0000256" key="3">
    <source>
        <dbReference type="ARBA" id="ARBA00022478"/>
    </source>
</evidence>
<dbReference type="Gene3D" id="3.90.1800.10">
    <property type="entry name" value="RNA polymerase alpha subunit dimerisation domain"/>
    <property type="match status" value="1"/>
</dbReference>
<feature type="domain" description="RNA polymerase Rpb2" evidence="19">
    <location>
        <begin position="476"/>
        <end position="539"/>
    </location>
</feature>
<dbReference type="GO" id="GO:0032549">
    <property type="term" value="F:ribonucleoside binding"/>
    <property type="evidence" value="ECO:0007669"/>
    <property type="project" value="InterPro"/>
</dbReference>
<dbReference type="Gramene" id="PSS09913">
    <property type="protein sequence ID" value="PSS09913"/>
    <property type="gene ID" value="CEY00_Acc17001"/>
</dbReference>
<dbReference type="Pfam" id="PF04563">
    <property type="entry name" value="RNA_pol_Rpb2_1"/>
    <property type="match status" value="1"/>
</dbReference>
<dbReference type="CDD" id="cd00653">
    <property type="entry name" value="RNA_pol_B_RPB2"/>
    <property type="match status" value="1"/>
</dbReference>
<dbReference type="Proteomes" id="UP000241394">
    <property type="component" value="Chromosome LG15"/>
</dbReference>
<dbReference type="InterPro" id="IPR007120">
    <property type="entry name" value="DNA-dir_RNAP_su2_dom"/>
</dbReference>
<dbReference type="Pfam" id="PF04565">
    <property type="entry name" value="RNA_pol_Rpb2_3"/>
    <property type="match status" value="1"/>
</dbReference>
<dbReference type="InterPro" id="IPR007645">
    <property type="entry name" value="RNA_pol_Rpb2_3"/>
</dbReference>
<evidence type="ECO:0000256" key="5">
    <source>
        <dbReference type="ARBA" id="ARBA00022695"/>
    </source>
</evidence>
<feature type="domain" description="RNA polymerase beta subunit protrusion" evidence="18">
    <location>
        <begin position="40"/>
        <end position="435"/>
    </location>
</feature>
<dbReference type="InterPro" id="IPR007121">
    <property type="entry name" value="RNA_pol_bsu_CS"/>
</dbReference>
<dbReference type="PROSITE" id="PS01166">
    <property type="entry name" value="RNA_POL_BETA"/>
    <property type="match status" value="1"/>
</dbReference>
<dbReference type="STRING" id="1590841.A0A2R6QKH5"/>
<evidence type="ECO:0000256" key="10">
    <source>
        <dbReference type="ARBA" id="ARBA00023242"/>
    </source>
</evidence>
<comment type="function">
    <text evidence="13">DNA-dependent RNA polymerase catalyzes the transcription of DNA into RNA using the four ribonucleoside triphosphates as substrates.</text>
</comment>
<feature type="domain" description="DNA-directed RNA polymerase I subunit RPA2" evidence="20">
    <location>
        <begin position="661"/>
        <end position="718"/>
    </location>
</feature>
<dbReference type="SUPFAM" id="SSF64484">
    <property type="entry name" value="beta and beta-prime subunits of DNA dependent RNA-polymerase"/>
    <property type="match status" value="1"/>
</dbReference>
<dbReference type="GO" id="GO:0006351">
    <property type="term" value="P:DNA-templated transcription"/>
    <property type="evidence" value="ECO:0007669"/>
    <property type="project" value="InterPro"/>
</dbReference>
<name>A0A2R6QKH5_ACTCC</name>
<dbReference type="Pfam" id="PF04561">
    <property type="entry name" value="RNA_pol_Rpb2_2"/>
    <property type="match status" value="1"/>
</dbReference>
<keyword evidence="5 13" id="KW-0548">Nucleotidyltransferase</keyword>
<evidence type="ECO:0000256" key="7">
    <source>
        <dbReference type="ARBA" id="ARBA00022771"/>
    </source>
</evidence>
<evidence type="ECO:0000256" key="4">
    <source>
        <dbReference type="ARBA" id="ARBA00022679"/>
    </source>
</evidence>
<dbReference type="Pfam" id="PF00562">
    <property type="entry name" value="RNA_pol_Rpb2_6"/>
    <property type="match status" value="1"/>
</dbReference>
<comment type="caution">
    <text evidence="21">The sequence shown here is derived from an EMBL/GenBank/DDBJ whole genome shotgun (WGS) entry which is preliminary data.</text>
</comment>
<comment type="subcellular location">
    <subcellularLocation>
        <location evidence="1">Nucleus</location>
    </subcellularLocation>
</comment>
<feature type="compositionally biased region" description="Low complexity" evidence="14">
    <location>
        <begin position="1"/>
        <end position="14"/>
    </location>
</feature>
<dbReference type="Gene3D" id="2.40.270.10">
    <property type="entry name" value="DNA-directed RNA polymerase, subunit 2, domain 6"/>
    <property type="match status" value="1"/>
</dbReference>
<reference evidence="21 22" key="1">
    <citation type="submission" date="2017-07" db="EMBL/GenBank/DDBJ databases">
        <title>An improved, manually edited Actinidia chinensis var. chinensis (kiwifruit) genome highlights the challenges associated with draft genomes and gene prediction in plants.</title>
        <authorList>
            <person name="Pilkington S."/>
            <person name="Crowhurst R."/>
            <person name="Hilario E."/>
            <person name="Nardozza S."/>
            <person name="Fraser L."/>
            <person name="Peng Y."/>
            <person name="Gunaseelan K."/>
            <person name="Simpson R."/>
            <person name="Tahir J."/>
            <person name="Deroles S."/>
            <person name="Templeton K."/>
            <person name="Luo Z."/>
            <person name="Davy M."/>
            <person name="Cheng C."/>
            <person name="Mcneilage M."/>
            <person name="Scaglione D."/>
            <person name="Liu Y."/>
            <person name="Zhang Q."/>
            <person name="Datson P."/>
            <person name="De Silva N."/>
            <person name="Gardiner S."/>
            <person name="Bassett H."/>
            <person name="Chagne D."/>
            <person name="Mccallum J."/>
            <person name="Dzierzon H."/>
            <person name="Deng C."/>
            <person name="Wang Y.-Y."/>
            <person name="Barron N."/>
            <person name="Manako K."/>
            <person name="Bowen J."/>
            <person name="Foster T."/>
            <person name="Erridge Z."/>
            <person name="Tiffin H."/>
            <person name="Waite C."/>
            <person name="Davies K."/>
            <person name="Grierson E."/>
            <person name="Laing W."/>
            <person name="Kirk R."/>
            <person name="Chen X."/>
            <person name="Wood M."/>
            <person name="Montefiori M."/>
            <person name="Brummell D."/>
            <person name="Schwinn K."/>
            <person name="Catanach A."/>
            <person name="Fullerton C."/>
            <person name="Li D."/>
            <person name="Meiyalaghan S."/>
            <person name="Nieuwenhuizen N."/>
            <person name="Read N."/>
            <person name="Prakash R."/>
            <person name="Hunter D."/>
            <person name="Zhang H."/>
            <person name="Mckenzie M."/>
            <person name="Knabel M."/>
            <person name="Harris A."/>
            <person name="Allan A."/>
            <person name="Chen A."/>
            <person name="Janssen B."/>
            <person name="Plunkett B."/>
            <person name="Dwamena C."/>
            <person name="Voogd C."/>
            <person name="Leif D."/>
            <person name="Lafferty D."/>
            <person name="Souleyre E."/>
            <person name="Varkonyi-Gasic E."/>
            <person name="Gambi F."/>
            <person name="Hanley J."/>
            <person name="Yao J.-L."/>
            <person name="Cheung J."/>
            <person name="David K."/>
            <person name="Warren B."/>
            <person name="Marsh K."/>
            <person name="Snowden K."/>
            <person name="Lin-Wang K."/>
            <person name="Brian L."/>
            <person name="Martinez-Sanchez M."/>
            <person name="Wang M."/>
            <person name="Ileperuma N."/>
            <person name="Macnee N."/>
            <person name="Campin R."/>
            <person name="Mcatee P."/>
            <person name="Drummond R."/>
            <person name="Espley R."/>
            <person name="Ireland H."/>
            <person name="Wu R."/>
            <person name="Atkinson R."/>
            <person name="Karunairetnam S."/>
            <person name="Bulley S."/>
            <person name="Chunkath S."/>
            <person name="Hanley Z."/>
            <person name="Storey R."/>
            <person name="Thrimawithana A."/>
            <person name="Thomson S."/>
            <person name="David C."/>
            <person name="Testolin R."/>
        </authorList>
    </citation>
    <scope>NUCLEOTIDE SEQUENCE [LARGE SCALE GENOMIC DNA]</scope>
    <source>
        <strain evidence="22">cv. Red5</strain>
        <tissue evidence="21">Young leaf</tissue>
    </source>
</reference>
<dbReference type="InterPro" id="IPR037034">
    <property type="entry name" value="RNA_pol_Rpb2_2_sf"/>
</dbReference>
<evidence type="ECO:0000259" key="20">
    <source>
        <dbReference type="Pfam" id="PF06883"/>
    </source>
</evidence>
<evidence type="ECO:0000256" key="8">
    <source>
        <dbReference type="ARBA" id="ARBA00022833"/>
    </source>
</evidence>
<dbReference type="FunFam" id="3.90.1800.10:FF:000004">
    <property type="entry name" value="DNA-directed RNA polymerase subunit beta"/>
    <property type="match status" value="1"/>
</dbReference>
<dbReference type="OrthoDB" id="10248617at2759"/>
<gene>
    <name evidence="21" type="ORF">CEY00_Acc17001</name>
</gene>
<dbReference type="Gene3D" id="3.90.1100.10">
    <property type="match status" value="2"/>
</dbReference>
<organism evidence="21 22">
    <name type="scientific">Actinidia chinensis var. chinensis</name>
    <name type="common">Chinese soft-hair kiwi</name>
    <dbReference type="NCBI Taxonomy" id="1590841"/>
    <lineage>
        <taxon>Eukaryota</taxon>
        <taxon>Viridiplantae</taxon>
        <taxon>Streptophyta</taxon>
        <taxon>Embryophyta</taxon>
        <taxon>Tracheophyta</taxon>
        <taxon>Spermatophyta</taxon>
        <taxon>Magnoliopsida</taxon>
        <taxon>eudicotyledons</taxon>
        <taxon>Gunneridae</taxon>
        <taxon>Pentapetalae</taxon>
        <taxon>asterids</taxon>
        <taxon>Ericales</taxon>
        <taxon>Actinidiaceae</taxon>
        <taxon>Actinidia</taxon>
    </lineage>
</organism>
<dbReference type="InParanoid" id="A0A2R6QKH5"/>
<dbReference type="Gene3D" id="3.90.1110.10">
    <property type="entry name" value="RNA polymerase Rpb2, domain 2"/>
    <property type="match status" value="1"/>
</dbReference>
<dbReference type="GO" id="GO:0009561">
    <property type="term" value="P:megagametogenesis"/>
    <property type="evidence" value="ECO:0007669"/>
    <property type="project" value="EnsemblPlants"/>
</dbReference>
<dbReference type="InterPro" id="IPR015712">
    <property type="entry name" value="DNA-dir_RNA_pol_su2"/>
</dbReference>
<dbReference type="FunFam" id="3.90.1110.10:FF:000007">
    <property type="entry name" value="DNA-directed RNA polymerase subunit beta"/>
    <property type="match status" value="1"/>
</dbReference>
<dbReference type="PANTHER" id="PTHR20856">
    <property type="entry name" value="DNA-DIRECTED RNA POLYMERASE I SUBUNIT 2"/>
    <property type="match status" value="1"/>
</dbReference>
<feature type="domain" description="RNA polymerase Rpb2" evidence="17">
    <location>
        <begin position="216"/>
        <end position="388"/>
    </location>
</feature>
<evidence type="ECO:0000313" key="22">
    <source>
        <dbReference type="Proteomes" id="UP000241394"/>
    </source>
</evidence>
<protein>
    <recommendedName>
        <fullName evidence="13">DNA-directed RNA polymerase subunit beta</fullName>
        <ecNumber evidence="13">2.7.7.6</ecNumber>
    </recommendedName>
</protein>
<evidence type="ECO:0000256" key="6">
    <source>
        <dbReference type="ARBA" id="ARBA00022723"/>
    </source>
</evidence>
<evidence type="ECO:0000256" key="1">
    <source>
        <dbReference type="ARBA" id="ARBA00004123"/>
    </source>
</evidence>
<dbReference type="EMBL" id="NKQK01000015">
    <property type="protein sequence ID" value="PSS09913.1"/>
    <property type="molecule type" value="Genomic_DNA"/>
</dbReference>
<dbReference type="InterPro" id="IPR009674">
    <property type="entry name" value="Rpa2_dom_4"/>
</dbReference>
<evidence type="ECO:0000259" key="16">
    <source>
        <dbReference type="Pfam" id="PF04560"/>
    </source>
</evidence>
<sequence length="1263" mass="140760">MTTTAGGEITTATGVNQPKSRRRMVPSWLLPTDYEPLRDLVRHHIESFDFMVEKGLEDMLMAVKPVEVFDSFSKKKLRISLDNPQLYPPQKDRLSGTMREALYPFECRQAKTTYAGRFMADVCFQYGGGAVIREKFNFGQFPIMLKSKLCHLRGADPKKLVSCKEESSEMGGYFILNGLERVIRLLILPKRNYLMSMVRNSFRDRREGYTDKAVVIRCVREDQSAVSIKLYYLTNGSARLGFWIQGREYLLPVGVVLKALTDTTDHEIYVSLTCCFNEKYERGRGCVGTQLVGERVKIILDEVRDLSLFSRSQCLEHLGEYFQPVMDGLEKESFLVVADAVLRDYIFVHLDNNQDKFNLLIFMLQKLFSLIDHTSVPDNPDSLQNQEVLLPGHLITIYLKEKLQDWLQRARRLLQDEIDNKSKSFDFSSLAHVKKVMDRNPSRQISSAIENMLKTGRLVTQSGLDLQQRAGMTVQAERLNFLRFLSHFRAVHRGTSFAGLRTTTVRKLLPESWGFLCPVHTPDGEPCGLLNHMACTCRVTSYYDAQGNVRDFFKMRMSVLSVLVGVGMTPSLPKLVPAGPPEVLSVVLDGRVVGSIPSDIVEKAVSVTSYYDAQGNVRDFFKMRMSVLSVLVGVGMTPSLPKLVPAGPPEVLSVVLDGRVVGSIPSDIVEKAVSHLRRLKLSATSVVPDDLEVGYVPLSMGGAYPGLYLFTSPSRFVRPVRNISVPAGGNNDIELIGPFEQVYMEIRCADGGDGGRGSSLPATHEEIHPTGILSVVANLTPWSDHNQSPRNMYQCQMAKQTMAFSSQALHCRADQKLYHLQTPQTPIVRTKAYEKYGMDEFPSGTNAIVAVLAYSGYDMEDAMVLNKSSVDRGLCRGHIYQTETIDLAEQSGKGDRSHKVFRRSNLDKSVHSLIDSDGLPYVGQTINPDDPYCSIYDEVTGATKTTRLKGSEPVIVDYVAVDVKSKKQLQKANVRFRRTRNPVIGDKFSSRHGQKGVCSQLWSDIDMPFSGVTGMRPDLIINPHAFPSRMTIAMLLESIAAKGGCLTHQLLDATPFSSVHDDCRESESESKSLVDELGSMLASCGFNYHGSEVLYSGVYGTELTCEIFMGPVYYQRLRHMVSDKYQVRSTGTVDQLTRQPIKGRKRGGGIRFGEMERDSLLAHGAAYLLHDRLHTCSDHHIADVCSLCGSILTTSIIHPQKRAVREIGGLPPGRAPKKVICIACQTSKGMETVAMPYVFRYLATELAAMNIKMTLQLSNGAGA</sequence>
<keyword evidence="6" id="KW-0479">Metal-binding</keyword>
<dbReference type="InterPro" id="IPR007644">
    <property type="entry name" value="RNA_pol_bsu_protrusion"/>
</dbReference>
<reference evidence="22" key="2">
    <citation type="journal article" date="2018" name="BMC Genomics">
        <title>A manually annotated Actinidia chinensis var. chinensis (kiwifruit) genome highlights the challenges associated with draft genomes and gene prediction in plants.</title>
        <authorList>
            <person name="Pilkington S.M."/>
            <person name="Crowhurst R."/>
            <person name="Hilario E."/>
            <person name="Nardozza S."/>
            <person name="Fraser L."/>
            <person name="Peng Y."/>
            <person name="Gunaseelan K."/>
            <person name="Simpson R."/>
            <person name="Tahir J."/>
            <person name="Deroles S.C."/>
            <person name="Templeton K."/>
            <person name="Luo Z."/>
            <person name="Davy M."/>
            <person name="Cheng C."/>
            <person name="McNeilage M."/>
            <person name="Scaglione D."/>
            <person name="Liu Y."/>
            <person name="Zhang Q."/>
            <person name="Datson P."/>
            <person name="De Silva N."/>
            <person name="Gardiner S.E."/>
            <person name="Bassett H."/>
            <person name="Chagne D."/>
            <person name="McCallum J."/>
            <person name="Dzierzon H."/>
            <person name="Deng C."/>
            <person name="Wang Y.Y."/>
            <person name="Barron L."/>
            <person name="Manako K."/>
            <person name="Bowen J."/>
            <person name="Foster T.M."/>
            <person name="Erridge Z.A."/>
            <person name="Tiffin H."/>
            <person name="Waite C.N."/>
            <person name="Davies K.M."/>
            <person name="Grierson E.P."/>
            <person name="Laing W.A."/>
            <person name="Kirk R."/>
            <person name="Chen X."/>
            <person name="Wood M."/>
            <person name="Montefiori M."/>
            <person name="Brummell D.A."/>
            <person name="Schwinn K.E."/>
            <person name="Catanach A."/>
            <person name="Fullerton C."/>
            <person name="Li D."/>
            <person name="Meiyalaghan S."/>
            <person name="Nieuwenhuizen N."/>
            <person name="Read N."/>
            <person name="Prakash R."/>
            <person name="Hunter D."/>
            <person name="Zhang H."/>
            <person name="McKenzie M."/>
            <person name="Knabel M."/>
            <person name="Harris A."/>
            <person name="Allan A.C."/>
            <person name="Gleave A."/>
            <person name="Chen A."/>
            <person name="Janssen B.J."/>
            <person name="Plunkett B."/>
            <person name="Ampomah-Dwamena C."/>
            <person name="Voogd C."/>
            <person name="Leif D."/>
            <person name="Lafferty D."/>
            <person name="Souleyre E.J.F."/>
            <person name="Varkonyi-Gasic E."/>
            <person name="Gambi F."/>
            <person name="Hanley J."/>
            <person name="Yao J.L."/>
            <person name="Cheung J."/>
            <person name="David K.M."/>
            <person name="Warren B."/>
            <person name="Marsh K."/>
            <person name="Snowden K.C."/>
            <person name="Lin-Wang K."/>
            <person name="Brian L."/>
            <person name="Martinez-Sanchez M."/>
            <person name="Wang M."/>
            <person name="Ileperuma N."/>
            <person name="Macnee N."/>
            <person name="Campin R."/>
            <person name="McAtee P."/>
            <person name="Drummond R.S.M."/>
            <person name="Espley R.V."/>
            <person name="Ireland H.S."/>
            <person name="Wu R."/>
            <person name="Atkinson R.G."/>
            <person name="Karunairetnam S."/>
            <person name="Bulley S."/>
            <person name="Chunkath S."/>
            <person name="Hanley Z."/>
            <person name="Storey R."/>
            <person name="Thrimawithana A.H."/>
            <person name="Thomson S."/>
            <person name="David C."/>
            <person name="Testolin R."/>
            <person name="Huang H."/>
            <person name="Hellens R.P."/>
            <person name="Schaffer R.J."/>
        </authorList>
    </citation>
    <scope>NUCLEOTIDE SEQUENCE [LARGE SCALE GENOMIC DNA]</scope>
    <source>
        <strain evidence="22">cv. Red5</strain>
    </source>
</reference>
<dbReference type="Pfam" id="PF06883">
    <property type="entry name" value="RNA_pol_Rpa2_4"/>
    <property type="match status" value="1"/>
</dbReference>
<evidence type="ECO:0000259" key="15">
    <source>
        <dbReference type="Pfam" id="PF00562"/>
    </source>
</evidence>
<dbReference type="FunFam" id="3.90.1100.10:FF:000008">
    <property type="entry name" value="DNA-directed RNA polymerase subunit beta"/>
    <property type="match status" value="1"/>
</dbReference>
<comment type="catalytic activity">
    <reaction evidence="11 13">
        <text>RNA(n) + a ribonucleoside 5'-triphosphate = RNA(n+1) + diphosphate</text>
        <dbReference type="Rhea" id="RHEA:21248"/>
        <dbReference type="Rhea" id="RHEA-COMP:14527"/>
        <dbReference type="Rhea" id="RHEA-COMP:17342"/>
        <dbReference type="ChEBI" id="CHEBI:33019"/>
        <dbReference type="ChEBI" id="CHEBI:61557"/>
        <dbReference type="ChEBI" id="CHEBI:140395"/>
        <dbReference type="EC" id="2.7.7.6"/>
    </reaction>
</comment>
<dbReference type="GO" id="GO:0005634">
    <property type="term" value="C:nucleus"/>
    <property type="evidence" value="ECO:0007669"/>
    <property type="project" value="UniProtKB-SubCell"/>
</dbReference>
<dbReference type="EC" id="2.7.7.6" evidence="13"/>